<name>A0A0E9R8G4_ANGAN</name>
<reference evidence="1" key="1">
    <citation type="submission" date="2014-11" db="EMBL/GenBank/DDBJ databases">
        <authorList>
            <person name="Amaro Gonzalez C."/>
        </authorList>
    </citation>
    <scope>NUCLEOTIDE SEQUENCE</scope>
</reference>
<dbReference type="EMBL" id="GBXM01083939">
    <property type="protein sequence ID" value="JAH24638.1"/>
    <property type="molecule type" value="Transcribed_RNA"/>
</dbReference>
<organism evidence="1">
    <name type="scientific">Anguilla anguilla</name>
    <name type="common">European freshwater eel</name>
    <name type="synonym">Muraena anguilla</name>
    <dbReference type="NCBI Taxonomy" id="7936"/>
    <lineage>
        <taxon>Eukaryota</taxon>
        <taxon>Metazoa</taxon>
        <taxon>Chordata</taxon>
        <taxon>Craniata</taxon>
        <taxon>Vertebrata</taxon>
        <taxon>Euteleostomi</taxon>
        <taxon>Actinopterygii</taxon>
        <taxon>Neopterygii</taxon>
        <taxon>Teleostei</taxon>
        <taxon>Anguilliformes</taxon>
        <taxon>Anguillidae</taxon>
        <taxon>Anguilla</taxon>
    </lineage>
</organism>
<proteinExistence type="predicted"/>
<accession>A0A0E9R8G4</accession>
<sequence>MMGNRLIVRQIFGPEY</sequence>
<evidence type="ECO:0000313" key="1">
    <source>
        <dbReference type="EMBL" id="JAH24638.1"/>
    </source>
</evidence>
<dbReference type="AlphaFoldDB" id="A0A0E9R8G4"/>
<protein>
    <submittedName>
        <fullName evidence="1">Uncharacterized protein</fullName>
    </submittedName>
</protein>
<reference evidence="1" key="2">
    <citation type="journal article" date="2015" name="Fish Shellfish Immunol.">
        <title>Early steps in the European eel (Anguilla anguilla)-Vibrio vulnificus interaction in the gills: Role of the RtxA13 toxin.</title>
        <authorList>
            <person name="Callol A."/>
            <person name="Pajuelo D."/>
            <person name="Ebbesson L."/>
            <person name="Teles M."/>
            <person name="MacKenzie S."/>
            <person name="Amaro C."/>
        </authorList>
    </citation>
    <scope>NUCLEOTIDE SEQUENCE</scope>
</reference>